<keyword evidence="1" id="KW-1185">Reference proteome</keyword>
<evidence type="ECO:0000313" key="2">
    <source>
        <dbReference type="WBParaSite" id="Hba_13112"/>
    </source>
</evidence>
<evidence type="ECO:0000313" key="1">
    <source>
        <dbReference type="Proteomes" id="UP000095283"/>
    </source>
</evidence>
<organism evidence="1 2">
    <name type="scientific">Heterorhabditis bacteriophora</name>
    <name type="common">Entomopathogenic nematode worm</name>
    <dbReference type="NCBI Taxonomy" id="37862"/>
    <lineage>
        <taxon>Eukaryota</taxon>
        <taxon>Metazoa</taxon>
        <taxon>Ecdysozoa</taxon>
        <taxon>Nematoda</taxon>
        <taxon>Chromadorea</taxon>
        <taxon>Rhabditida</taxon>
        <taxon>Rhabditina</taxon>
        <taxon>Rhabditomorpha</taxon>
        <taxon>Strongyloidea</taxon>
        <taxon>Heterorhabditidae</taxon>
        <taxon>Heterorhabditis</taxon>
    </lineage>
</organism>
<protein>
    <submittedName>
        <fullName evidence="2">Ovule protein</fullName>
    </submittedName>
</protein>
<sequence length="72" mass="8677">MNILSACCPCLRSCLECMQGPRRLHYDRFTIIIYFENEFKKALSDLSDSDSSSLRRRSRADPRRFRFFLCWF</sequence>
<proteinExistence type="predicted"/>
<dbReference type="AlphaFoldDB" id="A0A1I7X679"/>
<name>A0A1I7X679_HETBA</name>
<accession>A0A1I7X679</accession>
<dbReference type="Proteomes" id="UP000095283">
    <property type="component" value="Unplaced"/>
</dbReference>
<dbReference type="WBParaSite" id="Hba_13112">
    <property type="protein sequence ID" value="Hba_13112"/>
    <property type="gene ID" value="Hba_13112"/>
</dbReference>
<reference evidence="2" key="1">
    <citation type="submission" date="2016-11" db="UniProtKB">
        <authorList>
            <consortium name="WormBaseParasite"/>
        </authorList>
    </citation>
    <scope>IDENTIFICATION</scope>
</reference>